<dbReference type="GO" id="GO:0002161">
    <property type="term" value="F:aminoacyl-tRNA deacylase activity"/>
    <property type="evidence" value="ECO:0007669"/>
    <property type="project" value="InterPro"/>
</dbReference>
<evidence type="ECO:0000256" key="1">
    <source>
        <dbReference type="ARBA" id="ARBA00022598"/>
    </source>
</evidence>
<feature type="short sequence motif" description="'HIGH' region" evidence="8">
    <location>
        <begin position="49"/>
        <end position="59"/>
    </location>
</feature>
<protein>
    <recommendedName>
        <fullName evidence="8">Isoleucine--tRNA ligase</fullName>
        <ecNumber evidence="8">6.1.1.5</ecNumber>
    </recommendedName>
    <alternativeName>
        <fullName evidence="8">Isoleucyl-tRNA synthetase</fullName>
        <shortName evidence="8">IleRS</shortName>
    </alternativeName>
</protein>
<dbReference type="GO" id="GO:0000049">
    <property type="term" value="F:tRNA binding"/>
    <property type="evidence" value="ECO:0007669"/>
    <property type="project" value="InterPro"/>
</dbReference>
<comment type="subcellular location">
    <subcellularLocation>
        <location evidence="8">Cytoplasm</location>
    </subcellularLocation>
</comment>
<keyword evidence="5 8" id="KW-0030">Aminoacyl-tRNA synthetase</keyword>
<feature type="domain" description="Aminoacyl-tRNA synthetase class Ia" evidence="9">
    <location>
        <begin position="20"/>
        <end position="683"/>
    </location>
</feature>
<keyword evidence="3 8" id="KW-0067">ATP-binding</keyword>
<name>A0A2Z3LGY7_9BACT</name>
<evidence type="ECO:0000256" key="6">
    <source>
        <dbReference type="ARBA" id="ARBA00025217"/>
    </source>
</evidence>
<comment type="cofactor">
    <cofactor evidence="8">
        <name>Zn(2+)</name>
        <dbReference type="ChEBI" id="CHEBI:29105"/>
    </cofactor>
</comment>
<organism evidence="11 12">
    <name type="scientific">Candidatus Cardinium hertigii</name>
    <dbReference type="NCBI Taxonomy" id="247481"/>
    <lineage>
        <taxon>Bacteria</taxon>
        <taxon>Pseudomonadati</taxon>
        <taxon>Bacteroidota</taxon>
        <taxon>Cytophagia</taxon>
        <taxon>Cytophagales</taxon>
        <taxon>Amoebophilaceae</taxon>
        <taxon>Candidatus Cardinium</taxon>
    </lineage>
</organism>
<keyword evidence="4 8" id="KW-0648">Protein biosynthesis</keyword>
<keyword evidence="2 8" id="KW-0547">Nucleotide-binding</keyword>
<feature type="binding site" evidence="8">
    <location>
        <position position="648"/>
    </location>
    <ligand>
        <name>ATP</name>
        <dbReference type="ChEBI" id="CHEBI:30616"/>
    </ligand>
</feature>
<dbReference type="PRINTS" id="PR00984">
    <property type="entry name" value="TRNASYNTHILE"/>
</dbReference>
<dbReference type="InterPro" id="IPR014729">
    <property type="entry name" value="Rossmann-like_a/b/a_fold"/>
</dbReference>
<dbReference type="InterPro" id="IPR002300">
    <property type="entry name" value="aa-tRNA-synth_Ia"/>
</dbReference>
<dbReference type="KEGG" id="cher:DK880_00346"/>
<dbReference type="InterPro" id="IPR013155">
    <property type="entry name" value="M/V/L/I-tRNA-synth_anticd-bd"/>
</dbReference>
<keyword evidence="8" id="KW-0479">Metal-binding</keyword>
<evidence type="ECO:0000313" key="12">
    <source>
        <dbReference type="Proteomes" id="UP000245872"/>
    </source>
</evidence>
<dbReference type="OrthoDB" id="9810365at2"/>
<dbReference type="Gene3D" id="1.10.730.10">
    <property type="entry name" value="Isoleucyl-tRNA Synthetase, Domain 1"/>
    <property type="match status" value="1"/>
</dbReference>
<dbReference type="Pfam" id="PF19302">
    <property type="entry name" value="DUF5915"/>
    <property type="match status" value="1"/>
</dbReference>
<dbReference type="PANTHER" id="PTHR42780">
    <property type="entry name" value="SOLEUCYL-TRNA SYNTHETASE"/>
    <property type="match status" value="1"/>
</dbReference>
<keyword evidence="8" id="KW-0963">Cytoplasm</keyword>
<keyword evidence="12" id="KW-1185">Reference proteome</keyword>
<comment type="function">
    <text evidence="6 8">Catalyzes the attachment of isoleucine to tRNA(Ile). As IleRS can inadvertently accommodate and process structurally similar amino acids such as valine, to avoid such errors it has two additional distinct tRNA(Ile)-dependent editing activities. One activity is designated as 'pretransfer' editing and involves the hydrolysis of activated Val-AMP. The other activity is designated 'posttransfer' editing and involves deacylation of mischarged Val-tRNA(Ile).</text>
</comment>
<dbReference type="GO" id="GO:0008270">
    <property type="term" value="F:zinc ion binding"/>
    <property type="evidence" value="ECO:0007669"/>
    <property type="project" value="UniProtKB-UniRule"/>
</dbReference>
<evidence type="ECO:0000256" key="4">
    <source>
        <dbReference type="ARBA" id="ARBA00022917"/>
    </source>
</evidence>
<evidence type="ECO:0000256" key="5">
    <source>
        <dbReference type="ARBA" id="ARBA00023146"/>
    </source>
</evidence>
<dbReference type="PANTHER" id="PTHR42780:SF1">
    <property type="entry name" value="ISOLEUCINE--TRNA LIGASE, CYTOPLASMIC"/>
    <property type="match status" value="1"/>
</dbReference>
<accession>A0A2Z3LGY7</accession>
<dbReference type="GO" id="GO:0006428">
    <property type="term" value="P:isoleucyl-tRNA aminoacylation"/>
    <property type="evidence" value="ECO:0007669"/>
    <property type="project" value="UniProtKB-UniRule"/>
</dbReference>
<feature type="domain" description="Methionyl/Valyl/Leucyl/Isoleucyl-tRNA synthetase anticodon-binding" evidence="10">
    <location>
        <begin position="732"/>
        <end position="883"/>
    </location>
</feature>
<evidence type="ECO:0000256" key="8">
    <source>
        <dbReference type="HAMAP-Rule" id="MF_02003"/>
    </source>
</evidence>
<evidence type="ECO:0000256" key="3">
    <source>
        <dbReference type="ARBA" id="ARBA00022840"/>
    </source>
</evidence>
<evidence type="ECO:0000259" key="9">
    <source>
        <dbReference type="Pfam" id="PF00133"/>
    </source>
</evidence>
<sequence>MNLYRIHTPFHLQTIATAIKSFWEKEKIFERSLQQRKNKDPFVFFEGPPGANGKPGIHHVLSMVVKDLFTRYKTMQGYYVQRKSGWDTHGLPVELQVEKELGITKEDIGKKISIQAFNQKCQEAVMTYTSHWEALNRTLGYWKDNTAPYITYSRDYMESVWYLLKALYNKGLLYKGYAIQPYSPAAGSGLSSHELNQPGCYKQVEDLSVVAQFKILDREHDYFLAWTTTPWTLPANTALAVGLSISYVKVATINPYTHLPLQVVLAEEALGRFFSDKEEDTLPLSYGAAGHLPWRIVERCKGVDLIGLRYEQLLPYVQPKGDAFKVIGGDFVTTTEGTGIVHIAPTFGADDYRIAQEENIAAIVVTNEAGEELPIVDKMGRFVSAITDFAGRCVKVEYEKNTTLPSVDILIVNKLKQENKAFKVEKYTHSYPHCWRTQKPILYYPLDAWFIKTTAYKALLIELNNKIQWKPNSIGKGRFGNWLMHLVDWNLSRERYWGTPLPIWRTVDQKEEKCIGSVSELLFEMEQAALAGYMQQPLPEILDLHRPYVDAIVLVSSSGLPMYRETAVVDVWFDSGAMPCAQWHYPFENQENFFKNFPADFIAEGIDQTRGWFFTLHAISGLLFETAAFKNVVVNGLVLDKQGDKMSKSLHNTLDPMVLLDQYGPDAVRWYMISNANPWDNLKFDGTGVEEVIRRFFITLNNCYNFFALYANLDHFYFERPVMDSNELDPMDQWLLARSHALIQTVTEAYNQYEPTVAARAIQDFVVDALSNWYIRLNRKRFWKNRQDQDKEVAYQTLYHCLITIAKLMAPIAPFYADYLYQSLNQVTKKETAASVHLLDFPEANIQLLDPVLERKMQQVQMIVSLAHALRKQHKIKVRQPLPSLTIVTTPQITAGCLASLEALIKAELNVKEVHYADDTSHLLHKQAKPHYPRLGKQYGNKMKQISQAIVALQAEAIATLERGEVYLLLVEDVTIPLTLADVLIHTNAVPGWCIAKEGTITIALDITLHTALQEEGFARELVHRIQQLRKTLNFEVQDKIVLTIQANVAMAQQAITAYKDYICAEAQAVALQFAAELLEGTALDINGIAMVLQLEKVIG</sequence>
<dbReference type="GO" id="GO:0005524">
    <property type="term" value="F:ATP binding"/>
    <property type="evidence" value="ECO:0007669"/>
    <property type="project" value="UniProtKB-UniRule"/>
</dbReference>
<dbReference type="RefSeq" id="WP_109997115.1">
    <property type="nucleotide sequence ID" value="NZ_CP029619.1"/>
</dbReference>
<dbReference type="GO" id="GO:0004822">
    <property type="term" value="F:isoleucine-tRNA ligase activity"/>
    <property type="evidence" value="ECO:0007669"/>
    <property type="project" value="UniProtKB-UniRule"/>
</dbReference>
<dbReference type="InterPro" id="IPR009080">
    <property type="entry name" value="tRNAsynth_Ia_anticodon-bd"/>
</dbReference>
<dbReference type="SUPFAM" id="SSF52374">
    <property type="entry name" value="Nucleotidylyl transferase"/>
    <property type="match status" value="1"/>
</dbReference>
<dbReference type="Gene3D" id="3.40.50.620">
    <property type="entry name" value="HUPs"/>
    <property type="match status" value="2"/>
</dbReference>
<dbReference type="AlphaFoldDB" id="A0A2Z3LGY7"/>
<dbReference type="SUPFAM" id="SSF47323">
    <property type="entry name" value="Anticodon-binding domain of a subclass of class I aminoacyl-tRNA synthetases"/>
    <property type="match status" value="1"/>
</dbReference>
<dbReference type="EC" id="6.1.1.5" evidence="8"/>
<dbReference type="Proteomes" id="UP000245872">
    <property type="component" value="Chromosome"/>
</dbReference>
<evidence type="ECO:0000256" key="2">
    <source>
        <dbReference type="ARBA" id="ARBA00022741"/>
    </source>
</evidence>
<dbReference type="NCBIfam" id="TIGR00392">
    <property type="entry name" value="ileS"/>
    <property type="match status" value="1"/>
</dbReference>
<gene>
    <name evidence="8 11" type="primary">ileS</name>
    <name evidence="11" type="ORF">DK880_00346</name>
</gene>
<dbReference type="EMBL" id="CP029619">
    <property type="protein sequence ID" value="AWN81674.1"/>
    <property type="molecule type" value="Genomic_DNA"/>
</dbReference>
<comment type="domain">
    <text evidence="8">IleRS has two distinct active sites: one for aminoacylation and one for editing. The misactivated valine is translocated from the active site to the editing site, which sterically excludes the correctly activated isoleucine. The single editing site contains two valyl binding pockets, one specific for each substrate (Val-AMP or Val-tRNA(Ile)).</text>
</comment>
<dbReference type="InterPro" id="IPR023586">
    <property type="entry name" value="Ile-tRNA-ligase_type2"/>
</dbReference>
<proteinExistence type="inferred from homology"/>
<comment type="subunit">
    <text evidence="8">Monomer.</text>
</comment>
<comment type="catalytic activity">
    <reaction evidence="7 8">
        <text>tRNA(Ile) + L-isoleucine + ATP = L-isoleucyl-tRNA(Ile) + AMP + diphosphate</text>
        <dbReference type="Rhea" id="RHEA:11060"/>
        <dbReference type="Rhea" id="RHEA-COMP:9666"/>
        <dbReference type="Rhea" id="RHEA-COMP:9695"/>
        <dbReference type="ChEBI" id="CHEBI:30616"/>
        <dbReference type="ChEBI" id="CHEBI:33019"/>
        <dbReference type="ChEBI" id="CHEBI:58045"/>
        <dbReference type="ChEBI" id="CHEBI:78442"/>
        <dbReference type="ChEBI" id="CHEBI:78528"/>
        <dbReference type="ChEBI" id="CHEBI:456215"/>
        <dbReference type="EC" id="6.1.1.5"/>
    </reaction>
</comment>
<dbReference type="CDD" id="cd07961">
    <property type="entry name" value="Anticodon_Ia_Ile_ABEc"/>
    <property type="match status" value="1"/>
</dbReference>
<dbReference type="GO" id="GO:0005737">
    <property type="term" value="C:cytoplasm"/>
    <property type="evidence" value="ECO:0007669"/>
    <property type="project" value="UniProtKB-SubCell"/>
</dbReference>
<evidence type="ECO:0000256" key="7">
    <source>
        <dbReference type="ARBA" id="ARBA00048359"/>
    </source>
</evidence>
<evidence type="ECO:0000313" key="11">
    <source>
        <dbReference type="EMBL" id="AWN81674.1"/>
    </source>
</evidence>
<dbReference type="InterPro" id="IPR033709">
    <property type="entry name" value="Anticodon_Ile_ABEc"/>
</dbReference>
<dbReference type="InterPro" id="IPR002301">
    <property type="entry name" value="Ile-tRNA-ligase"/>
</dbReference>
<dbReference type="SUPFAM" id="SSF50677">
    <property type="entry name" value="ValRS/IleRS/LeuRS editing domain"/>
    <property type="match status" value="1"/>
</dbReference>
<dbReference type="HAMAP" id="MF_02003">
    <property type="entry name" value="Ile_tRNA_synth_type2"/>
    <property type="match status" value="1"/>
</dbReference>
<evidence type="ECO:0000259" key="10">
    <source>
        <dbReference type="Pfam" id="PF08264"/>
    </source>
</evidence>
<feature type="short sequence motif" description="'KMSKS' region" evidence="8">
    <location>
        <begin position="645"/>
        <end position="649"/>
    </location>
</feature>
<keyword evidence="1 8" id="KW-0436">Ligase</keyword>
<dbReference type="Pfam" id="PF00133">
    <property type="entry name" value="tRNA-synt_1"/>
    <property type="match status" value="1"/>
</dbReference>
<comment type="similarity">
    <text evidence="8">Belongs to the class-I aminoacyl-tRNA synthetase family. IleS type 2 subfamily.</text>
</comment>
<dbReference type="InterPro" id="IPR009008">
    <property type="entry name" value="Val/Leu/Ile-tRNA-synth_edit"/>
</dbReference>
<dbReference type="Pfam" id="PF08264">
    <property type="entry name" value="Anticodon_1"/>
    <property type="match status" value="1"/>
</dbReference>
<reference evidence="11 12" key="1">
    <citation type="submission" date="2018-05" db="EMBL/GenBank/DDBJ databases">
        <title>Candidatus Cardinium hertigii Genome Assembly.</title>
        <authorList>
            <person name="Showmaker K.C."/>
            <person name="Walden K.O."/>
            <person name="Fields C.J."/>
            <person name="Lambert K.N."/>
            <person name="Hudson M.E."/>
        </authorList>
    </citation>
    <scope>NUCLEOTIDE SEQUENCE [LARGE SCALE GENOMIC DNA]</scope>
    <source>
        <strain evidence="12">cHgTN10</strain>
    </source>
</reference>
<keyword evidence="8" id="KW-0862">Zinc</keyword>